<organism evidence="1 2">
    <name type="scientific">Hyalomma asiaticum</name>
    <name type="common">Tick</name>
    <dbReference type="NCBI Taxonomy" id="266040"/>
    <lineage>
        <taxon>Eukaryota</taxon>
        <taxon>Metazoa</taxon>
        <taxon>Ecdysozoa</taxon>
        <taxon>Arthropoda</taxon>
        <taxon>Chelicerata</taxon>
        <taxon>Arachnida</taxon>
        <taxon>Acari</taxon>
        <taxon>Parasitiformes</taxon>
        <taxon>Ixodida</taxon>
        <taxon>Ixodoidea</taxon>
        <taxon>Ixodidae</taxon>
        <taxon>Hyalomminae</taxon>
        <taxon>Hyalomma</taxon>
    </lineage>
</organism>
<dbReference type="EMBL" id="CM023489">
    <property type="protein sequence ID" value="KAH6922328.1"/>
    <property type="molecule type" value="Genomic_DNA"/>
</dbReference>
<proteinExistence type="predicted"/>
<keyword evidence="2" id="KW-1185">Reference proteome</keyword>
<sequence length="205" mass="21515">MLAAAWMSTRQEVVKNCFAHAGFRPEEMSLGSSSDDAQAADDIGPAQDAATGAAREALEEAGIVPESVALSAYVNANADMIVYEELSDAETLKSARAAAAADSSDDEVGHDVPKVSMPVTASQVMDSLDIICSFLGTHDDDVAMQLLTECPEDGLLPVGTPHLYGGYLPPPLQVLPFGAPLQSPHVDPTSSGLPSSHRPGYFHHK</sequence>
<reference evidence="1" key="1">
    <citation type="submission" date="2020-05" db="EMBL/GenBank/DDBJ databases">
        <title>Large-scale comparative analyses of tick genomes elucidate their genetic diversity and vector capacities.</title>
        <authorList>
            <person name="Jia N."/>
            <person name="Wang J."/>
            <person name="Shi W."/>
            <person name="Du L."/>
            <person name="Sun Y."/>
            <person name="Zhan W."/>
            <person name="Jiang J."/>
            <person name="Wang Q."/>
            <person name="Zhang B."/>
            <person name="Ji P."/>
            <person name="Sakyi L.B."/>
            <person name="Cui X."/>
            <person name="Yuan T."/>
            <person name="Jiang B."/>
            <person name="Yang W."/>
            <person name="Lam T.T.-Y."/>
            <person name="Chang Q."/>
            <person name="Ding S."/>
            <person name="Wang X."/>
            <person name="Zhu J."/>
            <person name="Ruan X."/>
            <person name="Zhao L."/>
            <person name="Wei J."/>
            <person name="Que T."/>
            <person name="Du C."/>
            <person name="Cheng J."/>
            <person name="Dai P."/>
            <person name="Han X."/>
            <person name="Huang E."/>
            <person name="Gao Y."/>
            <person name="Liu J."/>
            <person name="Shao H."/>
            <person name="Ye R."/>
            <person name="Li L."/>
            <person name="Wei W."/>
            <person name="Wang X."/>
            <person name="Wang C."/>
            <person name="Yang T."/>
            <person name="Huo Q."/>
            <person name="Li W."/>
            <person name="Guo W."/>
            <person name="Chen H."/>
            <person name="Zhou L."/>
            <person name="Ni X."/>
            <person name="Tian J."/>
            <person name="Zhou Y."/>
            <person name="Sheng Y."/>
            <person name="Liu T."/>
            <person name="Pan Y."/>
            <person name="Xia L."/>
            <person name="Li J."/>
            <person name="Zhao F."/>
            <person name="Cao W."/>
        </authorList>
    </citation>
    <scope>NUCLEOTIDE SEQUENCE</scope>
    <source>
        <strain evidence="1">Hyas-2018</strain>
    </source>
</reference>
<dbReference type="Proteomes" id="UP000821845">
    <property type="component" value="Chromosome 9"/>
</dbReference>
<gene>
    <name evidence="1" type="ORF">HPB50_013247</name>
</gene>
<comment type="caution">
    <text evidence="1">The sequence shown here is derived from an EMBL/GenBank/DDBJ whole genome shotgun (WGS) entry which is preliminary data.</text>
</comment>
<protein>
    <submittedName>
        <fullName evidence="1">Uncharacterized protein</fullName>
    </submittedName>
</protein>
<name>A0ACB7RIX3_HYAAI</name>
<evidence type="ECO:0000313" key="1">
    <source>
        <dbReference type="EMBL" id="KAH6922328.1"/>
    </source>
</evidence>
<evidence type="ECO:0000313" key="2">
    <source>
        <dbReference type="Proteomes" id="UP000821845"/>
    </source>
</evidence>
<accession>A0ACB7RIX3</accession>